<keyword evidence="5" id="KW-0234">DNA repair</keyword>
<evidence type="ECO:0000256" key="5">
    <source>
        <dbReference type="ARBA" id="ARBA00023204"/>
    </source>
</evidence>
<gene>
    <name evidence="9" type="ORF">CKA81_11825</name>
</gene>
<dbReference type="InterPro" id="IPR036286">
    <property type="entry name" value="LexA/Signal_pep-like_sf"/>
</dbReference>
<dbReference type="GO" id="GO:0006355">
    <property type="term" value="P:regulation of DNA-templated transcription"/>
    <property type="evidence" value="ECO:0007669"/>
    <property type="project" value="InterPro"/>
</dbReference>
<dbReference type="GO" id="GO:0003677">
    <property type="term" value="F:DNA binding"/>
    <property type="evidence" value="ECO:0007669"/>
    <property type="project" value="InterPro"/>
</dbReference>
<sequence>MSKPLPIGQMPVECWLVEAAAQCGFPSPADDHTQRRIDLNEILLHQPAATYYMRVRGTSMRDAGIEDGDCIIIDRSLEARHGDVILAVIDGEFTVKTLFKRNGKVSLKAANPLFPEISIREGQELSVWGVVTWVIKQASRRGGLR</sequence>
<dbReference type="InterPro" id="IPR050077">
    <property type="entry name" value="LexA_repressor"/>
</dbReference>
<proteinExistence type="inferred from homology"/>
<accession>A0A410GDS4</accession>
<protein>
    <submittedName>
        <fullName evidence="9">Peptidase</fullName>
    </submittedName>
</protein>
<dbReference type="Pfam" id="PF00717">
    <property type="entry name" value="Peptidase_S24"/>
    <property type="match status" value="1"/>
</dbReference>
<dbReference type="GO" id="GO:0009432">
    <property type="term" value="P:SOS response"/>
    <property type="evidence" value="ECO:0007669"/>
    <property type="project" value="UniProtKB-KW"/>
</dbReference>
<name>A0A410GDS4_9BURK</name>
<feature type="domain" description="Peptidase S24/S26A/S26B/S26C" evidence="8">
    <location>
        <begin position="20"/>
        <end position="131"/>
    </location>
</feature>
<dbReference type="InterPro" id="IPR015927">
    <property type="entry name" value="Peptidase_S24_S26A/B/C"/>
</dbReference>
<dbReference type="NCBIfam" id="NF007621">
    <property type="entry name" value="PRK10276.1"/>
    <property type="match status" value="1"/>
</dbReference>
<keyword evidence="10" id="KW-1185">Reference proteome</keyword>
<dbReference type="OrthoDB" id="9802364at2"/>
<keyword evidence="4 7" id="KW-0068">Autocatalytic cleavage</keyword>
<comment type="similarity">
    <text evidence="1 7">Belongs to the peptidase S24 family.</text>
</comment>
<evidence type="ECO:0000256" key="6">
    <source>
        <dbReference type="ARBA" id="ARBA00023236"/>
    </source>
</evidence>
<dbReference type="InterPro" id="IPR039418">
    <property type="entry name" value="LexA-like"/>
</dbReference>
<reference evidence="9 10" key="1">
    <citation type="submission" date="2017-08" db="EMBL/GenBank/DDBJ databases">
        <authorList>
            <person name="Park S.-J."/>
            <person name="Kim H."/>
        </authorList>
    </citation>
    <scope>NUCLEOTIDE SEQUENCE [LARGE SCALE GENOMIC DNA]</scope>
    <source>
        <strain evidence="10">ye3</strain>
    </source>
</reference>
<evidence type="ECO:0000256" key="4">
    <source>
        <dbReference type="ARBA" id="ARBA00022813"/>
    </source>
</evidence>
<dbReference type="KEGG" id="pus:CKA81_11825"/>
<dbReference type="Gene3D" id="2.10.109.10">
    <property type="entry name" value="Umud Fragment, subunit A"/>
    <property type="match status" value="1"/>
</dbReference>
<evidence type="ECO:0000256" key="1">
    <source>
        <dbReference type="ARBA" id="ARBA00007484"/>
    </source>
</evidence>
<dbReference type="GO" id="GO:0006281">
    <property type="term" value="P:DNA repair"/>
    <property type="evidence" value="ECO:0007669"/>
    <property type="project" value="UniProtKB-KW"/>
</dbReference>
<dbReference type="Proteomes" id="UP000283474">
    <property type="component" value="Chromosome"/>
</dbReference>
<keyword evidence="3 7" id="KW-0378">Hydrolase</keyword>
<dbReference type="PANTHER" id="PTHR33516:SF2">
    <property type="entry name" value="LEXA REPRESSOR-RELATED"/>
    <property type="match status" value="1"/>
</dbReference>
<dbReference type="PANTHER" id="PTHR33516">
    <property type="entry name" value="LEXA REPRESSOR"/>
    <property type="match status" value="1"/>
</dbReference>
<organism evidence="9 10">
    <name type="scientific">Pollutimonas thiosulfatoxidans</name>
    <dbReference type="NCBI Taxonomy" id="2028345"/>
    <lineage>
        <taxon>Bacteria</taxon>
        <taxon>Pseudomonadati</taxon>
        <taxon>Pseudomonadota</taxon>
        <taxon>Betaproteobacteria</taxon>
        <taxon>Burkholderiales</taxon>
        <taxon>Alcaligenaceae</taxon>
        <taxon>Pollutimonas</taxon>
    </lineage>
</organism>
<dbReference type="SUPFAM" id="SSF51306">
    <property type="entry name" value="LexA/Signal peptidase"/>
    <property type="match status" value="1"/>
</dbReference>
<dbReference type="RefSeq" id="WP_128355438.1">
    <property type="nucleotide sequence ID" value="NZ_CP022987.1"/>
</dbReference>
<evidence type="ECO:0000256" key="3">
    <source>
        <dbReference type="ARBA" id="ARBA00022801"/>
    </source>
</evidence>
<keyword evidence="6" id="KW-0742">SOS response</keyword>
<dbReference type="AlphaFoldDB" id="A0A410GDS4"/>
<evidence type="ECO:0000256" key="7">
    <source>
        <dbReference type="RuleBase" id="RU003991"/>
    </source>
</evidence>
<dbReference type="CDD" id="cd06529">
    <property type="entry name" value="S24_LexA-like"/>
    <property type="match status" value="1"/>
</dbReference>
<dbReference type="GO" id="GO:0016787">
    <property type="term" value="F:hydrolase activity"/>
    <property type="evidence" value="ECO:0007669"/>
    <property type="project" value="UniProtKB-KW"/>
</dbReference>
<dbReference type="InterPro" id="IPR006197">
    <property type="entry name" value="Peptidase_S24_LexA"/>
</dbReference>
<evidence type="ECO:0000259" key="8">
    <source>
        <dbReference type="Pfam" id="PF00717"/>
    </source>
</evidence>
<dbReference type="PRINTS" id="PR00726">
    <property type="entry name" value="LEXASERPTASE"/>
</dbReference>
<keyword evidence="2" id="KW-0227">DNA damage</keyword>
<dbReference type="EMBL" id="CP022987">
    <property type="protein sequence ID" value="QAA94442.1"/>
    <property type="molecule type" value="Genomic_DNA"/>
</dbReference>
<evidence type="ECO:0000313" key="10">
    <source>
        <dbReference type="Proteomes" id="UP000283474"/>
    </source>
</evidence>
<evidence type="ECO:0000313" key="9">
    <source>
        <dbReference type="EMBL" id="QAA94442.1"/>
    </source>
</evidence>
<evidence type="ECO:0000256" key="2">
    <source>
        <dbReference type="ARBA" id="ARBA00022763"/>
    </source>
</evidence>